<dbReference type="SMART" id="SM00409">
    <property type="entry name" value="IG"/>
    <property type="match status" value="1"/>
</dbReference>
<name>A0ABD2IYC3_HETSC</name>
<dbReference type="InterPro" id="IPR036179">
    <property type="entry name" value="Ig-like_dom_sf"/>
</dbReference>
<dbReference type="EMBL" id="JBICCN010000254">
    <property type="protein sequence ID" value="KAL3083207.1"/>
    <property type="molecule type" value="Genomic_DNA"/>
</dbReference>
<dbReference type="PANTHER" id="PTHR45080">
    <property type="entry name" value="CONTACTIN 5"/>
    <property type="match status" value="1"/>
</dbReference>
<keyword evidence="3" id="KW-0393">Immunoglobulin domain</keyword>
<feature type="region of interest" description="Disordered" evidence="4">
    <location>
        <begin position="309"/>
        <end position="334"/>
    </location>
</feature>
<dbReference type="PANTHER" id="PTHR45080:SF8">
    <property type="entry name" value="IG-LIKE DOMAIN-CONTAINING PROTEIN"/>
    <property type="match status" value="1"/>
</dbReference>
<dbReference type="InterPro" id="IPR003599">
    <property type="entry name" value="Ig_sub"/>
</dbReference>
<dbReference type="InterPro" id="IPR013098">
    <property type="entry name" value="Ig_I-set"/>
</dbReference>
<evidence type="ECO:0000256" key="3">
    <source>
        <dbReference type="ARBA" id="ARBA00023319"/>
    </source>
</evidence>
<keyword evidence="1" id="KW-0732">Signal</keyword>
<dbReference type="InterPro" id="IPR003598">
    <property type="entry name" value="Ig_sub2"/>
</dbReference>
<feature type="transmembrane region" description="Helical" evidence="5">
    <location>
        <begin position="273"/>
        <end position="297"/>
    </location>
</feature>
<dbReference type="InterPro" id="IPR013783">
    <property type="entry name" value="Ig-like_fold"/>
</dbReference>
<evidence type="ECO:0000256" key="1">
    <source>
        <dbReference type="ARBA" id="ARBA00022729"/>
    </source>
</evidence>
<keyword evidence="5" id="KW-0812">Transmembrane</keyword>
<sequence>MLLNFEFIPTYFTSMNGFFIPIFALFVIQLHFSSADPFAQGNLALVFDAKSGRSSENSAQIANLSALWCQATSDGSDQLPIKSARFIQLHPPPLRHHQARLSPEGNRAFLDFGLVPISVIGKYRCEITTEDDKLVTGNLFVYMRPVLVANASMRLVQADEANAFAWVGPTNKATAGETATVQCPVAGYPKPTLSWSKDGTPINLSAIVEDGERPQLKYLLDGQNLRIRRVCGKDEGIYKCVAHNEFSSKVDLPKERHELSLEQNLRVGSSLSWLPPLLVIVVCLLLLIIIIFGCSAWKKYKQKQYNVAEKEKKMGKRDAEKQRLPPGDDDEAEE</sequence>
<evidence type="ECO:0000259" key="6">
    <source>
        <dbReference type="PROSITE" id="PS50835"/>
    </source>
</evidence>
<evidence type="ECO:0000313" key="8">
    <source>
        <dbReference type="Proteomes" id="UP001620645"/>
    </source>
</evidence>
<dbReference type="Proteomes" id="UP001620645">
    <property type="component" value="Unassembled WGS sequence"/>
</dbReference>
<organism evidence="7 8">
    <name type="scientific">Heterodera schachtii</name>
    <name type="common">Sugarbeet cyst nematode worm</name>
    <name type="synonym">Tylenchus schachtii</name>
    <dbReference type="NCBI Taxonomy" id="97005"/>
    <lineage>
        <taxon>Eukaryota</taxon>
        <taxon>Metazoa</taxon>
        <taxon>Ecdysozoa</taxon>
        <taxon>Nematoda</taxon>
        <taxon>Chromadorea</taxon>
        <taxon>Rhabditida</taxon>
        <taxon>Tylenchina</taxon>
        <taxon>Tylenchomorpha</taxon>
        <taxon>Tylenchoidea</taxon>
        <taxon>Heteroderidae</taxon>
        <taxon>Heteroderinae</taxon>
        <taxon>Heterodera</taxon>
    </lineage>
</organism>
<dbReference type="SMART" id="SM00408">
    <property type="entry name" value="IGc2"/>
    <property type="match status" value="1"/>
</dbReference>
<accession>A0ABD2IYC3</accession>
<proteinExistence type="predicted"/>
<dbReference type="InterPro" id="IPR050958">
    <property type="entry name" value="Cell_Adh-Cytoskel_Orgn"/>
</dbReference>
<reference evidence="7 8" key="1">
    <citation type="submission" date="2024-10" db="EMBL/GenBank/DDBJ databases">
        <authorList>
            <person name="Kim D."/>
        </authorList>
    </citation>
    <scope>NUCLEOTIDE SEQUENCE [LARGE SCALE GENOMIC DNA]</scope>
    <source>
        <strain evidence="7">Taebaek</strain>
    </source>
</reference>
<dbReference type="Pfam" id="PF07679">
    <property type="entry name" value="I-set"/>
    <property type="match status" value="1"/>
</dbReference>
<evidence type="ECO:0000313" key="7">
    <source>
        <dbReference type="EMBL" id="KAL3083207.1"/>
    </source>
</evidence>
<comment type="caution">
    <text evidence="7">The sequence shown here is derived from an EMBL/GenBank/DDBJ whole genome shotgun (WGS) entry which is preliminary data.</text>
</comment>
<gene>
    <name evidence="7" type="ORF">niasHS_011009</name>
</gene>
<dbReference type="PROSITE" id="PS50835">
    <property type="entry name" value="IG_LIKE"/>
    <property type="match status" value="1"/>
</dbReference>
<keyword evidence="5" id="KW-0472">Membrane</keyword>
<feature type="domain" description="Ig-like" evidence="6">
    <location>
        <begin position="145"/>
        <end position="251"/>
    </location>
</feature>
<evidence type="ECO:0000256" key="2">
    <source>
        <dbReference type="ARBA" id="ARBA00023157"/>
    </source>
</evidence>
<feature type="compositionally biased region" description="Basic and acidic residues" evidence="4">
    <location>
        <begin position="309"/>
        <end position="323"/>
    </location>
</feature>
<dbReference type="InterPro" id="IPR058814">
    <property type="entry name" value="ZIG1/7_N"/>
</dbReference>
<evidence type="ECO:0000256" key="5">
    <source>
        <dbReference type="SAM" id="Phobius"/>
    </source>
</evidence>
<keyword evidence="2" id="KW-1015">Disulfide bond</keyword>
<protein>
    <recommendedName>
        <fullName evidence="6">Ig-like domain-containing protein</fullName>
    </recommendedName>
</protein>
<dbReference type="AlphaFoldDB" id="A0ABD2IYC3"/>
<dbReference type="Gene3D" id="2.60.40.10">
    <property type="entry name" value="Immunoglobulins"/>
    <property type="match status" value="1"/>
</dbReference>
<dbReference type="Pfam" id="PF26428">
    <property type="entry name" value="Zwei_Ig_N"/>
    <property type="match status" value="1"/>
</dbReference>
<feature type="transmembrane region" description="Helical" evidence="5">
    <location>
        <begin position="12"/>
        <end position="32"/>
    </location>
</feature>
<keyword evidence="5" id="KW-1133">Transmembrane helix</keyword>
<evidence type="ECO:0000256" key="4">
    <source>
        <dbReference type="SAM" id="MobiDB-lite"/>
    </source>
</evidence>
<keyword evidence="8" id="KW-1185">Reference proteome</keyword>
<dbReference type="InterPro" id="IPR007110">
    <property type="entry name" value="Ig-like_dom"/>
</dbReference>
<dbReference type="SUPFAM" id="SSF48726">
    <property type="entry name" value="Immunoglobulin"/>
    <property type="match status" value="1"/>
</dbReference>